<evidence type="ECO:0000256" key="5">
    <source>
        <dbReference type="ARBA" id="ARBA00022619"/>
    </source>
</evidence>
<proteinExistence type="inferred from homology"/>
<feature type="compositionally biased region" description="Pro residues" evidence="10">
    <location>
        <begin position="684"/>
        <end position="698"/>
    </location>
</feature>
<evidence type="ECO:0000256" key="6">
    <source>
        <dbReference type="ARBA" id="ARBA00030073"/>
    </source>
</evidence>
<dbReference type="GO" id="GO:0009231">
    <property type="term" value="P:riboflavin biosynthetic process"/>
    <property type="evidence" value="ECO:0007669"/>
    <property type="project" value="UniProtKB-KW"/>
</dbReference>
<feature type="compositionally biased region" description="Acidic residues" evidence="10">
    <location>
        <begin position="35"/>
        <end position="53"/>
    </location>
</feature>
<feature type="compositionally biased region" description="Polar residues" evidence="10">
    <location>
        <begin position="657"/>
        <end position="666"/>
    </location>
</feature>
<dbReference type="GeneID" id="19193315"/>
<evidence type="ECO:0000313" key="12">
    <source>
        <dbReference type="EMBL" id="EXJ68002.1"/>
    </source>
</evidence>
<feature type="region of interest" description="Disordered" evidence="10">
    <location>
        <begin position="137"/>
        <end position="163"/>
    </location>
</feature>
<dbReference type="EMBL" id="AMGX01000014">
    <property type="protein sequence ID" value="EXJ68002.1"/>
    <property type="molecule type" value="Genomic_DNA"/>
</dbReference>
<evidence type="ECO:0000256" key="10">
    <source>
        <dbReference type="SAM" id="MobiDB-lite"/>
    </source>
</evidence>
<organism evidence="12 13">
    <name type="scientific">Cladophialophora psammophila CBS 110553</name>
    <dbReference type="NCBI Taxonomy" id="1182543"/>
    <lineage>
        <taxon>Eukaryota</taxon>
        <taxon>Fungi</taxon>
        <taxon>Dikarya</taxon>
        <taxon>Ascomycota</taxon>
        <taxon>Pezizomycotina</taxon>
        <taxon>Eurotiomycetes</taxon>
        <taxon>Chaetothyriomycetidae</taxon>
        <taxon>Chaetothyriales</taxon>
        <taxon>Herpotrichiellaceae</taxon>
        <taxon>Cladophialophora</taxon>
    </lineage>
</organism>
<dbReference type="EC" id="1.1.1.302" evidence="3"/>
<feature type="domain" description="Bacterial bifunctional deaminase-reductase C-terminal" evidence="11">
    <location>
        <begin position="363"/>
        <end position="591"/>
    </location>
</feature>
<protein>
    <recommendedName>
        <fullName evidence="4">2,5-diamino-6-ribosylamino-4(3H)-pyrimidinone 5'-phosphate reductase</fullName>
        <ecNumber evidence="3">1.1.1.302</ecNumber>
    </recommendedName>
    <alternativeName>
        <fullName evidence="7">2,5-diamino-6-(5-phospho-D-ribosylamino)pyrimidin-4(3H)-one reductase</fullName>
    </alternativeName>
    <alternativeName>
        <fullName evidence="6">2,5-diamino-6-ribitylamino-4(3H)-pyrimidinone 5'-phosphate synthase</fullName>
    </alternativeName>
</protein>
<dbReference type="STRING" id="1182543.W9WIN7"/>
<dbReference type="InterPro" id="IPR024072">
    <property type="entry name" value="DHFR-like_dom_sf"/>
</dbReference>
<comment type="function">
    <text evidence="1">Catalyzes an early step in riboflavin biosynthesis, the NADPH-dependent reduction of the ribose side chain of 2,5-diamino-6-ribosylamino-4(3H)-pyrimidinone 5'-phosphate, yielding 2,5-diamino-6-ribitylamino-4(3H)-pyrimidinone 5'-phosphate.</text>
</comment>
<gene>
    <name evidence="12" type="ORF">A1O5_08617</name>
</gene>
<evidence type="ECO:0000256" key="9">
    <source>
        <dbReference type="ARBA" id="ARBA00049020"/>
    </source>
</evidence>
<dbReference type="InterPro" id="IPR050765">
    <property type="entry name" value="Riboflavin_Biosynth_HTPR"/>
</dbReference>
<evidence type="ECO:0000256" key="7">
    <source>
        <dbReference type="ARBA" id="ARBA00031630"/>
    </source>
</evidence>
<dbReference type="OrthoDB" id="5432at2759"/>
<dbReference type="HOGENOM" id="CLU_027962_0_0_1"/>
<feature type="region of interest" description="Disordered" evidence="10">
    <location>
        <begin position="274"/>
        <end position="313"/>
    </location>
</feature>
<evidence type="ECO:0000256" key="1">
    <source>
        <dbReference type="ARBA" id="ARBA00003555"/>
    </source>
</evidence>
<feature type="region of interest" description="Disordered" evidence="10">
    <location>
        <begin position="626"/>
        <end position="698"/>
    </location>
</feature>
<evidence type="ECO:0000313" key="13">
    <source>
        <dbReference type="Proteomes" id="UP000019471"/>
    </source>
</evidence>
<comment type="catalytic activity">
    <reaction evidence="8">
        <text>2,5-diamino-6-(1-D-ribitylamino)pyrimidin-4(3H)-one 5'-phosphate + NAD(+) = 2,5-diamino-6-(1-D-ribosylamino)pyrimidin-4(3H)-one 5'-phosphate + NADH + H(+)</text>
        <dbReference type="Rhea" id="RHEA:27274"/>
        <dbReference type="ChEBI" id="CHEBI:15378"/>
        <dbReference type="ChEBI" id="CHEBI:57540"/>
        <dbReference type="ChEBI" id="CHEBI:57945"/>
        <dbReference type="ChEBI" id="CHEBI:58890"/>
        <dbReference type="ChEBI" id="CHEBI:59545"/>
        <dbReference type="EC" id="1.1.1.302"/>
    </reaction>
</comment>
<evidence type="ECO:0000256" key="3">
    <source>
        <dbReference type="ARBA" id="ARBA00012851"/>
    </source>
</evidence>
<keyword evidence="13" id="KW-1185">Reference proteome</keyword>
<feature type="region of interest" description="Disordered" evidence="10">
    <location>
        <begin position="1"/>
        <end position="78"/>
    </location>
</feature>
<dbReference type="PANTHER" id="PTHR38011:SF8">
    <property type="entry name" value="2,5-DIAMINO-6-RIBOSYLAMINO-4(3H)-PYRIMIDINONE 5'-PHOSPHATE REDUCTASE"/>
    <property type="match status" value="1"/>
</dbReference>
<feature type="compositionally biased region" description="Pro residues" evidence="10">
    <location>
        <begin position="283"/>
        <end position="293"/>
    </location>
</feature>
<sequence length="698" mass="76797">MSTDPETPDAPDGIDHHDEESEADDEAINDASMQDAEDDEGGNDGAVDGEADPATERTLPNGRPYTVSDEPQDYSVFNNPRDLADMRQRLFTLEDPVELPVADWRNYFPFVDNIWRKMRSQPEDAGANVEYYACRLRRGASQKPHTPRPTPEGKQKRKKRVRDEKTCAMTMKVVYNNGPIETCTISKATDGVMRHSHDLDYIDGTKRNTGIMDTARHEATKGYLPASIYWKLWQEPDKMQAAGGRFMKMSDVRNVQYAWRQGHQQVVLKAHKGFSQQRALRQPPAPPPLPKPQFQPSMQPGVFGRLEPVKPDARNEPTAAITTTMTTTATSIQWDTLQYPHHARGFLEPYVPDPKLAAVRTRPHITLTWASSLDGRISQVPGVPTAVSGPETKAMTHYLRSRHDAILVGVSTAIADDPALNCRLANPGGYGGLAWEFQPRPIIIDPHARLRIHPEMKVLKTAAEGRGKAPWVVVAPGALLHPVAVSTLKAHGGEYLMINDYHPAQGGLNWEGVFHVLFREGIKSVMVEGGGIVLSELLKMHRSHLVDSIILTIAPTFFGKAGVMVSPDPTFDPTGRPIATRLRNVRWQPMGDADVVMCGHMTIDPSPPTNGILPGIEEYSRTAAVVPNPQQQQQQQQQQQLQQPPGGQQTPPAPPAKSQTPQQPAVVQTEAHASTSVPTGTPQQPVPVPPPVSAPAQP</sequence>
<dbReference type="PANTHER" id="PTHR38011">
    <property type="entry name" value="DIHYDROFOLATE REDUCTASE FAMILY PROTEIN (AFU_ORTHOLOGUE AFUA_8G06820)"/>
    <property type="match status" value="1"/>
</dbReference>
<dbReference type="Gene3D" id="3.40.430.10">
    <property type="entry name" value="Dihydrofolate Reductase, subunit A"/>
    <property type="match status" value="1"/>
</dbReference>
<dbReference type="eggNOG" id="ENOG502S17A">
    <property type="taxonomic scope" value="Eukaryota"/>
</dbReference>
<reference evidence="12 13" key="1">
    <citation type="submission" date="2013-03" db="EMBL/GenBank/DDBJ databases">
        <title>The Genome Sequence of Cladophialophora psammophila CBS 110553.</title>
        <authorList>
            <consortium name="The Broad Institute Genomics Platform"/>
            <person name="Cuomo C."/>
            <person name="de Hoog S."/>
            <person name="Gorbushina A."/>
            <person name="Walker B."/>
            <person name="Young S.K."/>
            <person name="Zeng Q."/>
            <person name="Gargeya S."/>
            <person name="Fitzgerald M."/>
            <person name="Haas B."/>
            <person name="Abouelleil A."/>
            <person name="Allen A.W."/>
            <person name="Alvarado L."/>
            <person name="Arachchi H.M."/>
            <person name="Berlin A.M."/>
            <person name="Chapman S.B."/>
            <person name="Gainer-Dewar J."/>
            <person name="Goldberg J."/>
            <person name="Griggs A."/>
            <person name="Gujja S."/>
            <person name="Hansen M."/>
            <person name="Howarth C."/>
            <person name="Imamovic A."/>
            <person name="Ireland A."/>
            <person name="Larimer J."/>
            <person name="McCowan C."/>
            <person name="Murphy C."/>
            <person name="Pearson M."/>
            <person name="Poon T.W."/>
            <person name="Priest M."/>
            <person name="Roberts A."/>
            <person name="Saif S."/>
            <person name="Shea T."/>
            <person name="Sisk P."/>
            <person name="Sykes S."/>
            <person name="Wortman J."/>
            <person name="Nusbaum C."/>
            <person name="Birren B."/>
        </authorList>
    </citation>
    <scope>NUCLEOTIDE SEQUENCE [LARGE SCALE GENOMIC DNA]</scope>
    <source>
        <strain evidence="12 13">CBS 110553</strain>
    </source>
</reference>
<evidence type="ECO:0000256" key="2">
    <source>
        <dbReference type="ARBA" id="ARBA00009723"/>
    </source>
</evidence>
<dbReference type="Proteomes" id="UP000019471">
    <property type="component" value="Unassembled WGS sequence"/>
</dbReference>
<dbReference type="RefSeq" id="XP_007747388.1">
    <property type="nucleotide sequence ID" value="XM_007749198.1"/>
</dbReference>
<comment type="similarity">
    <text evidence="2">Belongs to the HTP reductase family.</text>
</comment>
<dbReference type="SUPFAM" id="SSF53597">
    <property type="entry name" value="Dihydrofolate reductase-like"/>
    <property type="match status" value="1"/>
</dbReference>
<evidence type="ECO:0000256" key="4">
    <source>
        <dbReference type="ARBA" id="ARBA00015035"/>
    </source>
</evidence>
<dbReference type="InterPro" id="IPR002734">
    <property type="entry name" value="RibDG_C"/>
</dbReference>
<feature type="compositionally biased region" description="Low complexity" evidence="10">
    <location>
        <begin position="674"/>
        <end position="683"/>
    </location>
</feature>
<evidence type="ECO:0000256" key="8">
    <source>
        <dbReference type="ARBA" id="ARBA00047550"/>
    </source>
</evidence>
<name>W9WIN7_9EURO</name>
<dbReference type="AlphaFoldDB" id="W9WIN7"/>
<comment type="caution">
    <text evidence="12">The sequence shown here is derived from an EMBL/GenBank/DDBJ whole genome shotgun (WGS) entry which is preliminary data.</text>
</comment>
<feature type="compositionally biased region" description="Low complexity" evidence="10">
    <location>
        <begin position="627"/>
        <end position="650"/>
    </location>
</feature>
<evidence type="ECO:0000259" key="11">
    <source>
        <dbReference type="Pfam" id="PF01872"/>
    </source>
</evidence>
<keyword evidence="5" id="KW-0686">Riboflavin biosynthesis</keyword>
<comment type="catalytic activity">
    <reaction evidence="9">
        <text>2,5-diamino-6-(1-D-ribitylamino)pyrimidin-4(3H)-one 5'-phosphate + NADP(+) = 2,5-diamino-6-(1-D-ribosylamino)pyrimidin-4(3H)-one 5'-phosphate + NADPH + H(+)</text>
        <dbReference type="Rhea" id="RHEA:27278"/>
        <dbReference type="ChEBI" id="CHEBI:15378"/>
        <dbReference type="ChEBI" id="CHEBI:57783"/>
        <dbReference type="ChEBI" id="CHEBI:58349"/>
        <dbReference type="ChEBI" id="CHEBI:58890"/>
        <dbReference type="ChEBI" id="CHEBI:59545"/>
        <dbReference type="EC" id="1.1.1.302"/>
    </reaction>
</comment>
<accession>W9WIN7</accession>
<dbReference type="GO" id="GO:0008703">
    <property type="term" value="F:5-amino-6-(5-phosphoribosylamino)uracil reductase activity"/>
    <property type="evidence" value="ECO:0007669"/>
    <property type="project" value="InterPro"/>
</dbReference>
<dbReference type="Pfam" id="PF01872">
    <property type="entry name" value="RibD_C"/>
    <property type="match status" value="1"/>
</dbReference>